<gene>
    <name evidence="1" type="ORF">MILVUS5_LOCUS2140</name>
</gene>
<dbReference type="Proteomes" id="UP001177021">
    <property type="component" value="Unassembled WGS sequence"/>
</dbReference>
<keyword evidence="2" id="KW-1185">Reference proteome</keyword>
<comment type="caution">
    <text evidence="1">The sequence shown here is derived from an EMBL/GenBank/DDBJ whole genome shotgun (WGS) entry which is preliminary data.</text>
</comment>
<proteinExistence type="predicted"/>
<dbReference type="EMBL" id="CASHSV030000001">
    <property type="protein sequence ID" value="CAJ2630344.1"/>
    <property type="molecule type" value="Genomic_DNA"/>
</dbReference>
<name>A0ACB0IDL5_TRIPR</name>
<organism evidence="1 2">
    <name type="scientific">Trifolium pratense</name>
    <name type="common">Red clover</name>
    <dbReference type="NCBI Taxonomy" id="57577"/>
    <lineage>
        <taxon>Eukaryota</taxon>
        <taxon>Viridiplantae</taxon>
        <taxon>Streptophyta</taxon>
        <taxon>Embryophyta</taxon>
        <taxon>Tracheophyta</taxon>
        <taxon>Spermatophyta</taxon>
        <taxon>Magnoliopsida</taxon>
        <taxon>eudicotyledons</taxon>
        <taxon>Gunneridae</taxon>
        <taxon>Pentapetalae</taxon>
        <taxon>rosids</taxon>
        <taxon>fabids</taxon>
        <taxon>Fabales</taxon>
        <taxon>Fabaceae</taxon>
        <taxon>Papilionoideae</taxon>
        <taxon>50 kb inversion clade</taxon>
        <taxon>NPAAA clade</taxon>
        <taxon>Hologalegina</taxon>
        <taxon>IRL clade</taxon>
        <taxon>Trifolieae</taxon>
        <taxon>Trifolium</taxon>
    </lineage>
</organism>
<accession>A0ACB0IDL5</accession>
<sequence>MNILVQTFHQKKMLPFKYSVIHSITFSFFSFIIFTTEASPIYNSHVCTNSSKDQPNTTFQTNLNILFSSLSSNATNGNHFYQTTVASETPNAVKGLFLCRGDTVTTTCHDCVTAASTDLKRRCSVNKEAIIWYDVCTVRYSNNYLNNIVPSVDLSDSKSVTSEERNRFNELLARLLNVLATNAANSDKEKFATGKVNFTRSVKIYGLVECVPELSLFDCNMCLRSAIASVPNCCDGKQGARVLLPACNIRYELYLFYNSTTELITGPVSVVRGSGRCRFEVVLAFVVPIVAVMVFLGFGMWSVMRKRATSVVWRKTDFDEI</sequence>
<reference evidence="1" key="1">
    <citation type="submission" date="2023-10" db="EMBL/GenBank/DDBJ databases">
        <authorList>
            <person name="Rodriguez Cubillos JULIANA M."/>
            <person name="De Vega J."/>
        </authorList>
    </citation>
    <scope>NUCLEOTIDE SEQUENCE</scope>
</reference>
<evidence type="ECO:0000313" key="1">
    <source>
        <dbReference type="EMBL" id="CAJ2630344.1"/>
    </source>
</evidence>
<evidence type="ECO:0000313" key="2">
    <source>
        <dbReference type="Proteomes" id="UP001177021"/>
    </source>
</evidence>
<protein>
    <submittedName>
        <fullName evidence="1">Uncharacterized protein</fullName>
    </submittedName>
</protein>